<dbReference type="EMBL" id="JBHSFN010000002">
    <property type="protein sequence ID" value="MFC4585273.1"/>
    <property type="molecule type" value="Genomic_DNA"/>
</dbReference>
<protein>
    <submittedName>
        <fullName evidence="1">Sporulation protein</fullName>
    </submittedName>
</protein>
<dbReference type="Proteomes" id="UP001595891">
    <property type="component" value="Unassembled WGS sequence"/>
</dbReference>
<name>A0ABV9E7N4_9ACTN</name>
<keyword evidence="2" id="KW-1185">Reference proteome</keyword>
<dbReference type="PANTHER" id="PTHR40053:SF1">
    <property type="entry name" value="SPORULATION-CONTROL PROTEIN SPO0M"/>
    <property type="match status" value="1"/>
</dbReference>
<evidence type="ECO:0000313" key="1">
    <source>
        <dbReference type="EMBL" id="MFC4585273.1"/>
    </source>
</evidence>
<gene>
    <name evidence="1" type="ORF">ACFO8L_04275</name>
</gene>
<dbReference type="RefSeq" id="WP_262846604.1">
    <property type="nucleotide sequence ID" value="NZ_JBHSFN010000002.1"/>
</dbReference>
<reference evidence="2" key="1">
    <citation type="journal article" date="2019" name="Int. J. Syst. Evol. Microbiol.">
        <title>The Global Catalogue of Microorganisms (GCM) 10K type strain sequencing project: providing services to taxonomists for standard genome sequencing and annotation.</title>
        <authorList>
            <consortium name="The Broad Institute Genomics Platform"/>
            <consortium name="The Broad Institute Genome Sequencing Center for Infectious Disease"/>
            <person name="Wu L."/>
            <person name="Ma J."/>
        </authorList>
    </citation>
    <scope>NUCLEOTIDE SEQUENCE [LARGE SCALE GENOMIC DNA]</scope>
    <source>
        <strain evidence="2">CCUG 49560</strain>
    </source>
</reference>
<sequence>MVFKRMLGALGIGGPSVDTVLATPRVLPGGTLIGEVRIKGGDAGSEIEYVALGLVSRVEAEAGDGEHTGIAEFFHSRVSGAFHLGAGESRTIPFQITIPWETPITEFGGRPARGAAVGVRTELSVARAVDKGDLDPVTVVPLPAQERVLQAFARLGFDVKGSDIEVGRLHGVQQHLPFFQEIEFHPPGRWAGRVNEVELTFVADPGGLAVVLEADKRGGLFTPGHDSFGRFQVTHEHAMRMDWAAEISGWLDALAQHGHATAHDAHHLGDHRYGHRDDHHGHYGGHGEYDDDHHRHGGPGWGTVAAVGAAGVVGGLVAAEAIDEIGDFFEGDESEEGGGDW</sequence>
<evidence type="ECO:0000313" key="2">
    <source>
        <dbReference type="Proteomes" id="UP001595891"/>
    </source>
</evidence>
<dbReference type="Pfam" id="PF07070">
    <property type="entry name" value="Spo0M"/>
    <property type="match status" value="1"/>
</dbReference>
<dbReference type="PANTHER" id="PTHR40053">
    <property type="entry name" value="SPORULATION-CONTROL PROTEIN SPO0M"/>
    <property type="match status" value="1"/>
</dbReference>
<comment type="caution">
    <text evidence="1">The sequence shown here is derived from an EMBL/GenBank/DDBJ whole genome shotgun (WGS) entry which is preliminary data.</text>
</comment>
<proteinExistence type="predicted"/>
<dbReference type="InterPro" id="IPR009776">
    <property type="entry name" value="Spore_0_M"/>
</dbReference>
<organism evidence="1 2">
    <name type="scientific">Sphaerisporangium corydalis</name>
    <dbReference type="NCBI Taxonomy" id="1441875"/>
    <lineage>
        <taxon>Bacteria</taxon>
        <taxon>Bacillati</taxon>
        <taxon>Actinomycetota</taxon>
        <taxon>Actinomycetes</taxon>
        <taxon>Streptosporangiales</taxon>
        <taxon>Streptosporangiaceae</taxon>
        <taxon>Sphaerisporangium</taxon>
    </lineage>
</organism>
<accession>A0ABV9E7N4</accession>